<evidence type="ECO:0000256" key="1">
    <source>
        <dbReference type="ARBA" id="ARBA00003416"/>
    </source>
</evidence>
<keyword evidence="4" id="KW-0233">DNA recombination</keyword>
<evidence type="ECO:0000313" key="6">
    <source>
        <dbReference type="EMBL" id="GAN32478.1"/>
    </source>
</evidence>
<evidence type="ECO:0000256" key="4">
    <source>
        <dbReference type="ARBA" id="ARBA00023172"/>
    </source>
</evidence>
<gene>
    <name evidence="6" type="ORF">BROSI_A0993</name>
</gene>
<comment type="function">
    <text evidence="1">Involved in DNA recombination.</text>
</comment>
<reference evidence="7" key="1">
    <citation type="journal article" date="2015" name="Genome Announc.">
        <title>Draft Genome Sequence of an Anaerobic Ammonium-Oxidizing Bacterium, "Candidatus Brocadia sinica".</title>
        <authorList>
            <person name="Oshiki M."/>
            <person name="Shinyako-Hata K."/>
            <person name="Satoh H."/>
            <person name="Okabe S."/>
        </authorList>
    </citation>
    <scope>NUCLEOTIDE SEQUENCE [LARGE SCALE GENOMIC DNA]</scope>
    <source>
        <strain evidence="7">JPN1</strain>
    </source>
</reference>
<keyword evidence="5" id="KW-0472">Membrane</keyword>
<evidence type="ECO:0000256" key="5">
    <source>
        <dbReference type="SAM" id="Phobius"/>
    </source>
</evidence>
<feature type="transmembrane region" description="Helical" evidence="5">
    <location>
        <begin position="6"/>
        <end position="25"/>
    </location>
</feature>
<dbReference type="Pfam" id="PF02646">
    <property type="entry name" value="RmuC"/>
    <property type="match status" value="1"/>
</dbReference>
<comment type="caution">
    <text evidence="6">The sequence shown here is derived from an EMBL/GenBank/DDBJ whole genome shotgun (WGS) entry which is preliminary data.</text>
</comment>
<keyword evidence="7" id="KW-1185">Reference proteome</keyword>
<evidence type="ECO:0000313" key="7">
    <source>
        <dbReference type="Proteomes" id="UP000032309"/>
    </source>
</evidence>
<proteinExistence type="inferred from homology"/>
<dbReference type="EMBL" id="BAFN01000001">
    <property type="protein sequence ID" value="GAN32478.1"/>
    <property type="molecule type" value="Genomic_DNA"/>
</dbReference>
<dbReference type="InterPro" id="IPR003798">
    <property type="entry name" value="DNA_recombination_RmuC"/>
</dbReference>
<keyword evidence="3" id="KW-0175">Coiled coil</keyword>
<evidence type="ECO:0000256" key="2">
    <source>
        <dbReference type="ARBA" id="ARBA00009840"/>
    </source>
</evidence>
<organism evidence="6 7">
    <name type="scientific">Candidatus Brocadia sinica JPN1</name>
    <dbReference type="NCBI Taxonomy" id="1197129"/>
    <lineage>
        <taxon>Bacteria</taxon>
        <taxon>Pseudomonadati</taxon>
        <taxon>Planctomycetota</taxon>
        <taxon>Candidatus Brocadiia</taxon>
        <taxon>Candidatus Brocadiales</taxon>
        <taxon>Candidatus Brocadiaceae</taxon>
        <taxon>Candidatus Brocadia</taxon>
    </lineage>
</organism>
<comment type="similarity">
    <text evidence="2">Belongs to the RmuC family.</text>
</comment>
<dbReference type="PANTHER" id="PTHR30563">
    <property type="entry name" value="DNA RECOMBINATION PROTEIN RMUC"/>
    <property type="match status" value="1"/>
</dbReference>
<dbReference type="PANTHER" id="PTHR30563:SF0">
    <property type="entry name" value="DNA RECOMBINATION PROTEIN RMUC"/>
    <property type="match status" value="1"/>
</dbReference>
<accession>A0ABQ0JUT0</accession>
<keyword evidence="5" id="KW-0812">Transmembrane</keyword>
<sequence length="453" mass="51137">MEIHWLIIAMVTGVFVGTAVTWLLCRVRITTLNEQYIATQQDLANTRADLDLKSETVSQLNQVIVRLETTLEHERKTTYEKLNILNDATLKLGDAFKALSSEALKSNNQSFLELAKITLEKYQTEAKGDLEQRQKAVEHLVTPIKQSLEKVDTQIQELEKARQQAYGSLTEQVKSLIYTQEKLQSETGNLVKALRTPTVRGHWGEIQLKRVVEIAGMLEYCDFDRQQTVTTEDGRLRPDMLVRLPGGKNIVVDAKTPLLAYLDALESTNDDQRLSKLRSHAQQIRSHMTKLSAKSYWEQFQPTPEFVVLFLPGEMFFSAALELDPALIEEGAKQHVILATPTTLIALLRAVYYGWRQEQVSENTRKISELGQELHERIATMVEHLTKLGGSLGKAVEAFNAAVASFEGRVLPSVRKFEALGAGSKKEIEELTPIDKNPRVLMEIQGEHDTRIC</sequence>
<evidence type="ECO:0000256" key="3">
    <source>
        <dbReference type="ARBA" id="ARBA00023054"/>
    </source>
</evidence>
<dbReference type="RefSeq" id="WP_052562633.1">
    <property type="nucleotide sequence ID" value="NZ_BAFN01000001.1"/>
</dbReference>
<keyword evidence="5" id="KW-1133">Transmembrane helix</keyword>
<dbReference type="Proteomes" id="UP000032309">
    <property type="component" value="Unassembled WGS sequence"/>
</dbReference>
<protein>
    <submittedName>
        <fullName evidence="6">DNA recombination protein</fullName>
    </submittedName>
</protein>
<name>A0ABQ0JUT0_9BACT</name>